<keyword evidence="1" id="KW-0808">Transferase</keyword>
<comment type="caution">
    <text evidence="1">The sequence shown here is derived from an EMBL/GenBank/DDBJ whole genome shotgun (WGS) entry which is preliminary data.</text>
</comment>
<dbReference type="EMBL" id="VZOL01000318">
    <property type="protein sequence ID" value="KAB0663220.1"/>
    <property type="molecule type" value="Genomic_DNA"/>
</dbReference>
<dbReference type="AlphaFoldDB" id="A0A6L3NCQ3"/>
<feature type="non-terminal residue" evidence="1">
    <location>
        <position position="33"/>
    </location>
</feature>
<sequence length="33" mass="3381">MAEIVVAGELLAEFVAAERGQGFDAPGLFAGPF</sequence>
<reference evidence="1 2" key="1">
    <citation type="submission" date="2019-09" db="EMBL/GenBank/DDBJ databases">
        <title>Draft genome sequences of 48 bacterial type strains from the CCUG.</title>
        <authorList>
            <person name="Tunovic T."/>
            <person name="Pineiro-Iglesias B."/>
            <person name="Unosson C."/>
            <person name="Inganas E."/>
            <person name="Ohlen M."/>
            <person name="Cardew S."/>
            <person name="Jensie-Markopoulos S."/>
            <person name="Salva-Serra F."/>
            <person name="Jaen-Luchoro D."/>
            <person name="Karlsson R."/>
            <person name="Svensson-Stadler L."/>
            <person name="Chun J."/>
            <person name="Moore E."/>
        </authorList>
    </citation>
    <scope>NUCLEOTIDE SEQUENCE [LARGE SCALE GENOMIC DNA]</scope>
    <source>
        <strain evidence="1 2">CCUG 65687</strain>
    </source>
</reference>
<protein>
    <submittedName>
        <fullName evidence="1">Sugar kinase</fullName>
    </submittedName>
</protein>
<accession>A0A6L3NCQ3</accession>
<dbReference type="GO" id="GO:0016301">
    <property type="term" value="F:kinase activity"/>
    <property type="evidence" value="ECO:0007669"/>
    <property type="project" value="UniProtKB-KW"/>
</dbReference>
<evidence type="ECO:0000313" key="1">
    <source>
        <dbReference type="EMBL" id="KAB0663220.1"/>
    </source>
</evidence>
<proteinExistence type="predicted"/>
<dbReference type="Proteomes" id="UP000473571">
    <property type="component" value="Unassembled WGS sequence"/>
</dbReference>
<evidence type="ECO:0000313" key="2">
    <source>
        <dbReference type="Proteomes" id="UP000473571"/>
    </source>
</evidence>
<keyword evidence="1" id="KW-0418">Kinase</keyword>
<name>A0A6L3NCQ3_9BURK</name>
<organism evidence="1 2">
    <name type="scientific">Burkholderia territorii</name>
    <dbReference type="NCBI Taxonomy" id="1503055"/>
    <lineage>
        <taxon>Bacteria</taxon>
        <taxon>Pseudomonadati</taxon>
        <taxon>Pseudomonadota</taxon>
        <taxon>Betaproteobacteria</taxon>
        <taxon>Burkholderiales</taxon>
        <taxon>Burkholderiaceae</taxon>
        <taxon>Burkholderia</taxon>
        <taxon>Burkholderia cepacia complex</taxon>
    </lineage>
</organism>
<gene>
    <name evidence="1" type="ORF">F7R13_20575</name>
</gene>